<dbReference type="AlphaFoldDB" id="A0A271KJR8"/>
<evidence type="ECO:0000313" key="1">
    <source>
        <dbReference type="EMBL" id="PAP95249.1"/>
    </source>
</evidence>
<sequence length="72" mass="7714">MGLKIAFCLPKHLLQHFDICALSAFEQGGYSCKVTFRLIQTNQAAEEKVAATAVKLDSNTIAPASCQSTSVP</sequence>
<name>A0A271KJR8_9HYPH</name>
<dbReference type="EMBL" id="NPKH01000020">
    <property type="protein sequence ID" value="PAP95249.1"/>
    <property type="molecule type" value="Genomic_DNA"/>
</dbReference>
<keyword evidence="2" id="KW-1185">Reference proteome</keyword>
<reference evidence="1 2" key="1">
    <citation type="submission" date="2017-08" db="EMBL/GenBank/DDBJ databases">
        <title>Mesorhizobium wenxinae sp. nov., a novel rhizobial species isolated from root nodules of chickpea (Cicer arietinum L.).</title>
        <authorList>
            <person name="Zhang J."/>
        </authorList>
    </citation>
    <scope>NUCLEOTIDE SEQUENCE [LARGE SCALE GENOMIC DNA]</scope>
    <source>
        <strain evidence="2">WYCCWR 10019</strain>
    </source>
</reference>
<dbReference type="Proteomes" id="UP000215931">
    <property type="component" value="Unassembled WGS sequence"/>
</dbReference>
<gene>
    <name evidence="1" type="ORF">CIT31_14415</name>
</gene>
<comment type="caution">
    <text evidence="1">The sequence shown here is derived from an EMBL/GenBank/DDBJ whole genome shotgun (WGS) entry which is preliminary data.</text>
</comment>
<evidence type="ECO:0000313" key="2">
    <source>
        <dbReference type="Proteomes" id="UP000215931"/>
    </source>
</evidence>
<protein>
    <submittedName>
        <fullName evidence="1">Uncharacterized protein</fullName>
    </submittedName>
</protein>
<accession>A0A271KJR8</accession>
<proteinExistence type="predicted"/>
<organism evidence="1 2">
    <name type="scientific">Mesorhizobium wenxiniae</name>
    <dbReference type="NCBI Taxonomy" id="2014805"/>
    <lineage>
        <taxon>Bacteria</taxon>
        <taxon>Pseudomonadati</taxon>
        <taxon>Pseudomonadota</taxon>
        <taxon>Alphaproteobacteria</taxon>
        <taxon>Hyphomicrobiales</taxon>
        <taxon>Phyllobacteriaceae</taxon>
        <taxon>Mesorhizobium</taxon>
    </lineage>
</organism>